<dbReference type="AlphaFoldDB" id="A0A381ZMW8"/>
<name>A0A381ZMW8_9ZZZZ</name>
<protein>
    <recommendedName>
        <fullName evidence="1">Flagellar hook-associated protein 2 C-terminal domain-containing protein</fullName>
    </recommendedName>
</protein>
<dbReference type="InterPro" id="IPR040026">
    <property type="entry name" value="FliD"/>
</dbReference>
<gene>
    <name evidence="2" type="ORF">METZ01_LOCUS143459</name>
</gene>
<dbReference type="GO" id="GO:0071973">
    <property type="term" value="P:bacterial-type flagellum-dependent cell motility"/>
    <property type="evidence" value="ECO:0007669"/>
    <property type="project" value="TreeGrafter"/>
</dbReference>
<dbReference type="PANTHER" id="PTHR30288:SF0">
    <property type="entry name" value="FLAGELLAR HOOK-ASSOCIATED PROTEIN 2"/>
    <property type="match status" value="1"/>
</dbReference>
<dbReference type="InterPro" id="IPR010809">
    <property type="entry name" value="FliD_C"/>
</dbReference>
<dbReference type="Pfam" id="PF07195">
    <property type="entry name" value="FliD_C"/>
    <property type="match status" value="1"/>
</dbReference>
<evidence type="ECO:0000259" key="1">
    <source>
        <dbReference type="Pfam" id="PF07195"/>
    </source>
</evidence>
<feature type="domain" description="Flagellar hook-associated protein 2 C-terminal" evidence="1">
    <location>
        <begin position="361"/>
        <end position="593"/>
    </location>
</feature>
<dbReference type="EMBL" id="UINC01021957">
    <property type="protein sequence ID" value="SVA90605.1"/>
    <property type="molecule type" value="Genomic_DNA"/>
</dbReference>
<sequence>MEVSSSSNSFLFSSPATVSGGNKAIISEAKNSLTTAGQPRPGKNDLLFQSLNIVERRVPIFEGIGPLAGFRLGNAVKVASEKSERNKFPVADNIERSSRFSDLKVERLASLRASLQTLQTTVNVFLNNGAFNLVAAESSREDLVKIKAEKATPTGRFTVTPTRKMVSSTLASNEQSTPIGAIGISGNFYINGFKISVETTDSIFELRDKINRGEDANGNGKLDSAEDINKNGTLDIISFSASEFGGGLYFNEDLNGDGKINSDEDVIDNDRLDGGFLESGVKARVVNNRLVLSSLAGGSTKIDLRDDNNILLQLGFFELNLKGLPIPKELQFNTDQFIQGISATNLNIQPRPASIELDRTFNDPETIESDFNEFSNISENAVLTVLKESAEKASIQVFFDATNTIEQIKTFVNHFNDSLIRINDVLSQSKEFAQDKELQNIRNDLTIQSQEKTRIIEKRNEEIDIFRATSKNLQEIGFGIVNTKKKTVQELSTSLALADIVGGAGSPLFNLTKDFATRLTSAGIKTSDDNTFVIDESKLKRALEVNAEEMINILIDEKTGILPLLSQRLENFLYKGLGDLDQKINQVTAQRKTPSLSMAKLGEFTEVSTLNKTVKNLITIA</sequence>
<proteinExistence type="predicted"/>
<reference evidence="2" key="1">
    <citation type="submission" date="2018-05" db="EMBL/GenBank/DDBJ databases">
        <authorList>
            <person name="Lanie J.A."/>
            <person name="Ng W.-L."/>
            <person name="Kazmierczak K.M."/>
            <person name="Andrzejewski T.M."/>
            <person name="Davidsen T.M."/>
            <person name="Wayne K.J."/>
            <person name="Tettelin H."/>
            <person name="Glass J.I."/>
            <person name="Rusch D."/>
            <person name="Podicherti R."/>
            <person name="Tsui H.-C.T."/>
            <person name="Winkler M.E."/>
        </authorList>
    </citation>
    <scope>NUCLEOTIDE SEQUENCE</scope>
</reference>
<dbReference type="PANTHER" id="PTHR30288">
    <property type="entry name" value="FLAGELLAR CAP/ASSEMBLY PROTEIN FLID"/>
    <property type="match status" value="1"/>
</dbReference>
<organism evidence="2">
    <name type="scientific">marine metagenome</name>
    <dbReference type="NCBI Taxonomy" id="408172"/>
    <lineage>
        <taxon>unclassified sequences</taxon>
        <taxon>metagenomes</taxon>
        <taxon>ecological metagenomes</taxon>
    </lineage>
</organism>
<dbReference type="GO" id="GO:0009421">
    <property type="term" value="C:bacterial-type flagellum filament cap"/>
    <property type="evidence" value="ECO:0007669"/>
    <property type="project" value="InterPro"/>
</dbReference>
<accession>A0A381ZMW8</accession>
<evidence type="ECO:0000313" key="2">
    <source>
        <dbReference type="EMBL" id="SVA90605.1"/>
    </source>
</evidence>